<dbReference type="Proteomes" id="UP001501588">
    <property type="component" value="Unassembled WGS sequence"/>
</dbReference>
<keyword evidence="2" id="KW-0285">Flavoprotein</keyword>
<dbReference type="EMBL" id="BAAAFZ010000012">
    <property type="protein sequence ID" value="GAA0576152.1"/>
    <property type="molecule type" value="Genomic_DNA"/>
</dbReference>
<reference evidence="6" key="1">
    <citation type="journal article" date="2019" name="Int. J. Syst. Evol. Microbiol.">
        <title>The Global Catalogue of Microorganisms (GCM) 10K type strain sequencing project: providing services to taxonomists for standard genome sequencing and annotation.</title>
        <authorList>
            <consortium name="The Broad Institute Genomics Platform"/>
            <consortium name="The Broad Institute Genome Sequencing Center for Infectious Disease"/>
            <person name="Wu L."/>
            <person name="Ma J."/>
        </authorList>
    </citation>
    <scope>NUCLEOTIDE SEQUENCE [LARGE SCALE GENOMIC DNA]</scope>
    <source>
        <strain evidence="6">JCM 9933</strain>
    </source>
</reference>
<protein>
    <recommendedName>
        <fullName evidence="1">Thioredoxin reductase</fullName>
    </recommendedName>
</protein>
<dbReference type="PRINTS" id="PR00368">
    <property type="entry name" value="FADPNR"/>
</dbReference>
<evidence type="ECO:0000256" key="3">
    <source>
        <dbReference type="ARBA" id="ARBA00023002"/>
    </source>
</evidence>
<dbReference type="SUPFAM" id="SSF51905">
    <property type="entry name" value="FAD/NAD(P)-binding domain"/>
    <property type="match status" value="1"/>
</dbReference>
<evidence type="ECO:0000259" key="4">
    <source>
        <dbReference type="PROSITE" id="PS50042"/>
    </source>
</evidence>
<comment type="caution">
    <text evidence="5">The sequence shown here is derived from an EMBL/GenBank/DDBJ whole genome shotgun (WGS) entry which is preliminary data.</text>
</comment>
<dbReference type="InterPro" id="IPR014710">
    <property type="entry name" value="RmlC-like_jellyroll"/>
</dbReference>
<accession>A0ABP3PZS1</accession>
<dbReference type="CDD" id="cd00038">
    <property type="entry name" value="CAP_ED"/>
    <property type="match status" value="1"/>
</dbReference>
<evidence type="ECO:0000256" key="1">
    <source>
        <dbReference type="ARBA" id="ARBA00018719"/>
    </source>
</evidence>
<dbReference type="InterPro" id="IPR000595">
    <property type="entry name" value="cNMP-bd_dom"/>
</dbReference>
<dbReference type="SUPFAM" id="SSF51206">
    <property type="entry name" value="cAMP-binding domain-like"/>
    <property type="match status" value="1"/>
</dbReference>
<feature type="domain" description="Cyclic nucleotide-binding" evidence="4">
    <location>
        <begin position="31"/>
        <end position="151"/>
    </location>
</feature>
<dbReference type="InterPro" id="IPR036188">
    <property type="entry name" value="FAD/NAD-bd_sf"/>
</dbReference>
<organism evidence="5 6">
    <name type="scientific">Craurococcus roseus</name>
    <dbReference type="NCBI Taxonomy" id="77585"/>
    <lineage>
        <taxon>Bacteria</taxon>
        <taxon>Pseudomonadati</taxon>
        <taxon>Pseudomonadota</taxon>
        <taxon>Alphaproteobacteria</taxon>
        <taxon>Acetobacterales</taxon>
        <taxon>Acetobacteraceae</taxon>
        <taxon>Craurococcus</taxon>
    </lineage>
</organism>
<dbReference type="InterPro" id="IPR023753">
    <property type="entry name" value="FAD/NAD-binding_dom"/>
</dbReference>
<dbReference type="Gene3D" id="3.50.50.60">
    <property type="entry name" value="FAD/NAD(P)-binding domain"/>
    <property type="match status" value="2"/>
</dbReference>
<dbReference type="InterPro" id="IPR018490">
    <property type="entry name" value="cNMP-bd_dom_sf"/>
</dbReference>
<dbReference type="PROSITE" id="PS50042">
    <property type="entry name" value="CNMP_BINDING_3"/>
    <property type="match status" value="1"/>
</dbReference>
<dbReference type="PRINTS" id="PR00469">
    <property type="entry name" value="PNDRDTASEII"/>
</dbReference>
<dbReference type="RefSeq" id="WP_343894430.1">
    <property type="nucleotide sequence ID" value="NZ_BAAAFZ010000012.1"/>
</dbReference>
<dbReference type="InterPro" id="IPR050097">
    <property type="entry name" value="Ferredoxin-NADP_redctase_2"/>
</dbReference>
<evidence type="ECO:0000256" key="2">
    <source>
        <dbReference type="ARBA" id="ARBA00022630"/>
    </source>
</evidence>
<dbReference type="Gene3D" id="2.60.120.10">
    <property type="entry name" value="Jelly Rolls"/>
    <property type="match status" value="1"/>
</dbReference>
<dbReference type="Pfam" id="PF00027">
    <property type="entry name" value="cNMP_binding"/>
    <property type="match status" value="1"/>
</dbReference>
<keyword evidence="6" id="KW-1185">Reference proteome</keyword>
<gene>
    <name evidence="5" type="ORF">GCM10009416_13530</name>
</gene>
<name>A0ABP3PZS1_9PROT</name>
<dbReference type="Pfam" id="PF07992">
    <property type="entry name" value="Pyr_redox_2"/>
    <property type="match status" value="1"/>
</dbReference>
<dbReference type="SMART" id="SM00100">
    <property type="entry name" value="cNMP"/>
    <property type="match status" value="1"/>
</dbReference>
<keyword evidence="3" id="KW-0560">Oxidoreductase</keyword>
<evidence type="ECO:0000313" key="6">
    <source>
        <dbReference type="Proteomes" id="UP001501588"/>
    </source>
</evidence>
<evidence type="ECO:0000313" key="5">
    <source>
        <dbReference type="EMBL" id="GAA0576152.1"/>
    </source>
</evidence>
<dbReference type="PANTHER" id="PTHR48105">
    <property type="entry name" value="THIOREDOXIN REDUCTASE 1-RELATED-RELATED"/>
    <property type="match status" value="1"/>
</dbReference>
<proteinExistence type="predicted"/>
<sequence length="576" mass="61138">MSEAAILQNMAGPAATAAANPSDPYERQAQTFPRLTDEQVARAKAFGRIQDLPKGRVLFSRGDRTVDFFLVLEGNIEIYDDGPDGQPNVFTVHGKHQFTGELDLFNDRDILVGGRMGGNGRVARMNRAQFRRLLTAEPDIAETIMRAFILRRVGLMQHAQGAVTLITSRSGSVGHGLRLQRFLSRNGYPLRVLDLEQDEAAAQAALEASGFGEDDLPVVVCGPHRALSNPTNAEVADCLGISEEIEPGAVFDVAVVGAGPSGLASAVYAASEGLRTLVLEAEAPGGQAGTSSKIENYLGFPTGISGQALAGRAQVQAQKFGARIAVPRTVARLDCDRRPYALTLDNGSEVRAKAVVIATGARYRRLDHLENADRFEGGNGIHYAATAIEAALCEREEAAVVGGGNSAGQAAVYLSRFASHVHILVRGEGLAASMSDYLVGRIEASDRITLHTHTEVVGLDGERHLERVTWRNRRTGAEETRPVSNLFLMLGAVPNTDWLDGCGVALDGNGFVRVGAAGEDGDPRWSGRAPHLLETSRPGIFAVGDVRAGSVKRVASSVGEGSVVVSSVHQVLAGDA</sequence>